<dbReference type="SUPFAM" id="SSF50447">
    <property type="entry name" value="Translation proteins"/>
    <property type="match status" value="1"/>
</dbReference>
<dbReference type="InterPro" id="IPR004535">
    <property type="entry name" value="Transl_elong_SelB"/>
</dbReference>
<evidence type="ECO:0000259" key="9">
    <source>
        <dbReference type="PROSITE" id="PS51722"/>
    </source>
</evidence>
<name>A0ABW2PWV3_9BACL</name>
<dbReference type="SUPFAM" id="SSF50465">
    <property type="entry name" value="EF-Tu/eEF-1alpha/eIF2-gamma C-terminal domain"/>
    <property type="match status" value="1"/>
</dbReference>
<dbReference type="Pfam" id="PF09107">
    <property type="entry name" value="WHD_3rd_SelB"/>
    <property type="match status" value="1"/>
</dbReference>
<dbReference type="Gene3D" id="1.10.10.10">
    <property type="entry name" value="Winged helix-like DNA-binding domain superfamily/Winged helix DNA-binding domain"/>
    <property type="match status" value="1"/>
</dbReference>
<keyword evidence="3" id="KW-0963">Cytoplasm</keyword>
<dbReference type="PANTHER" id="PTHR43721">
    <property type="entry name" value="ELONGATION FACTOR TU-RELATED"/>
    <property type="match status" value="1"/>
</dbReference>
<dbReference type="InterPro" id="IPR050055">
    <property type="entry name" value="EF-Tu_GTPase"/>
</dbReference>
<protein>
    <recommendedName>
        <fullName evidence="2">Selenocysteine-specific elongation factor</fullName>
    </recommendedName>
    <alternativeName>
        <fullName evidence="8">SelB translation factor</fullName>
    </alternativeName>
</protein>
<dbReference type="Pfam" id="PF03144">
    <property type="entry name" value="GTP_EFTU_D2"/>
    <property type="match status" value="1"/>
</dbReference>
<dbReference type="GO" id="GO:0003746">
    <property type="term" value="F:translation elongation factor activity"/>
    <property type="evidence" value="ECO:0007669"/>
    <property type="project" value="UniProtKB-KW"/>
</dbReference>
<dbReference type="EMBL" id="JBHTCO010000005">
    <property type="protein sequence ID" value="MFC7392766.1"/>
    <property type="molecule type" value="Genomic_DNA"/>
</dbReference>
<feature type="domain" description="Tr-type G" evidence="9">
    <location>
        <begin position="2"/>
        <end position="173"/>
    </location>
</feature>
<sequence>MESNITIGVAGHIDHGKTALTKALTHIETDRLKDEKERHISIENGFAYLNFDADHRAAVIDVPGHEKFIRQMIAGVAGIDMVLIVIAADEGIMPQTKEHIDILTLLGLKDAFIILTKVGLVDEEWLTLVESEVKEAFSETPFSGAQIFKVDSLTREGIDSLRQAITRKCQTLKPKNINEPFRLPVDDVFTLHGFGTIARGTIFNGNIQEGEELILLPKRKKTKARSIQVHHEDKKIAFAGQRAAINLLGLSRDELTRGDVLVSDEKVYTPTDRIDVDVQILKDIEYPIKQRMPVVCHIGTAVAMGKVILFDRNKAGAGERFYAQLQLDKPIVAKKGDRFILRRPTPVETIGGGVVIDVQVSKHKFGEQTVRQLEQKAKGTPDELVIQALYEQTVLDKEGLIRVTGLTADECEKVIYDQLEKNIIVSLDKGQYGLKDTLEKIKTKLLQALQRYHETFTMRMGQQKAEWLKTVNAPNSLVQKSFKQLRDERKIIVDQHVIRIAEFKPYLPKAWRTRMSNAIDSLNEQGLQIDTWTAICESQQIPDNYQNELRQFLINTEQAVSLDKDHLVKHEVFYNHVHLLKDNTNDLFTVQEAKEILGLSRKYLIPFLECCDAIGWTKREGNKRSWLR</sequence>
<dbReference type="Gene3D" id="3.40.50.300">
    <property type="entry name" value="P-loop containing nucleotide triphosphate hydrolases"/>
    <property type="match status" value="1"/>
</dbReference>
<comment type="function">
    <text evidence="7">Translation factor necessary for the incorporation of selenocysteine into proteins. It probably replaces EF-Tu for the insertion of selenocysteine directed by the UGA codon. SelB binds GTP and GDP.</text>
</comment>
<dbReference type="NCBIfam" id="TIGR00475">
    <property type="entry name" value="selB"/>
    <property type="match status" value="1"/>
</dbReference>
<evidence type="ECO:0000256" key="2">
    <source>
        <dbReference type="ARBA" id="ARBA00015953"/>
    </source>
</evidence>
<dbReference type="PROSITE" id="PS51722">
    <property type="entry name" value="G_TR_2"/>
    <property type="match status" value="1"/>
</dbReference>
<dbReference type="InterPro" id="IPR004161">
    <property type="entry name" value="EFTu-like_2"/>
</dbReference>
<evidence type="ECO:0000313" key="10">
    <source>
        <dbReference type="EMBL" id="MFC7392766.1"/>
    </source>
</evidence>
<evidence type="ECO:0000256" key="5">
    <source>
        <dbReference type="ARBA" id="ARBA00022917"/>
    </source>
</evidence>
<dbReference type="SUPFAM" id="SSF46785">
    <property type="entry name" value="Winged helix' DNA-binding domain"/>
    <property type="match status" value="1"/>
</dbReference>
<evidence type="ECO:0000256" key="6">
    <source>
        <dbReference type="ARBA" id="ARBA00023134"/>
    </source>
</evidence>
<dbReference type="RefSeq" id="WP_380965175.1">
    <property type="nucleotide sequence ID" value="NZ_JBHTCO010000005.1"/>
</dbReference>
<dbReference type="Gene3D" id="1.10.10.2770">
    <property type="match status" value="1"/>
</dbReference>
<dbReference type="InterPro" id="IPR036388">
    <property type="entry name" value="WH-like_DNA-bd_sf"/>
</dbReference>
<dbReference type="CDD" id="cd04171">
    <property type="entry name" value="SelB"/>
    <property type="match status" value="1"/>
</dbReference>
<keyword evidence="6" id="KW-0342">GTP-binding</keyword>
<dbReference type="NCBIfam" id="TIGR00231">
    <property type="entry name" value="small_GTP"/>
    <property type="match status" value="1"/>
</dbReference>
<evidence type="ECO:0000256" key="7">
    <source>
        <dbReference type="ARBA" id="ARBA00025526"/>
    </source>
</evidence>
<dbReference type="CDD" id="cd15491">
    <property type="entry name" value="selB_III"/>
    <property type="match status" value="1"/>
</dbReference>
<accession>A0ABW2PWV3</accession>
<dbReference type="Pfam" id="PF25461">
    <property type="entry name" value="Beta-barrel_SelB"/>
    <property type="match status" value="1"/>
</dbReference>
<organism evidence="10 11">
    <name type="scientific">Scopulibacillus cellulosilyticus</name>
    <dbReference type="NCBI Taxonomy" id="2665665"/>
    <lineage>
        <taxon>Bacteria</taxon>
        <taxon>Bacillati</taxon>
        <taxon>Bacillota</taxon>
        <taxon>Bacilli</taxon>
        <taxon>Bacillales</taxon>
        <taxon>Sporolactobacillaceae</taxon>
        <taxon>Scopulibacillus</taxon>
    </lineage>
</organism>
<dbReference type="InterPro" id="IPR009001">
    <property type="entry name" value="Transl_elong_EF1A/Init_IF2_C"/>
</dbReference>
<dbReference type="InterPro" id="IPR009000">
    <property type="entry name" value="Transl_B-barrel_sf"/>
</dbReference>
<gene>
    <name evidence="10" type="primary">selB</name>
    <name evidence="10" type="ORF">ACFQRG_07175</name>
</gene>
<dbReference type="InterPro" id="IPR036390">
    <property type="entry name" value="WH_DNA-bd_sf"/>
</dbReference>
<dbReference type="PANTHER" id="PTHR43721:SF22">
    <property type="entry name" value="ELONGATION FACTOR TU, MITOCHONDRIAL"/>
    <property type="match status" value="1"/>
</dbReference>
<keyword evidence="4" id="KW-0547">Nucleotide-binding</keyword>
<dbReference type="InterPro" id="IPR000795">
    <property type="entry name" value="T_Tr_GTP-bd_dom"/>
</dbReference>
<dbReference type="InterPro" id="IPR027417">
    <property type="entry name" value="P-loop_NTPase"/>
</dbReference>
<evidence type="ECO:0000313" key="11">
    <source>
        <dbReference type="Proteomes" id="UP001596505"/>
    </source>
</evidence>
<keyword evidence="5" id="KW-0648">Protein biosynthesis</keyword>
<dbReference type="Proteomes" id="UP001596505">
    <property type="component" value="Unassembled WGS sequence"/>
</dbReference>
<evidence type="ECO:0000256" key="4">
    <source>
        <dbReference type="ARBA" id="ARBA00022741"/>
    </source>
</evidence>
<comment type="subcellular location">
    <subcellularLocation>
        <location evidence="1">Cytoplasm</location>
    </subcellularLocation>
</comment>
<dbReference type="SUPFAM" id="SSF52540">
    <property type="entry name" value="P-loop containing nucleoside triphosphate hydrolases"/>
    <property type="match status" value="1"/>
</dbReference>
<dbReference type="InterPro" id="IPR057335">
    <property type="entry name" value="Beta-barrel_SelB"/>
</dbReference>
<dbReference type="InterPro" id="IPR015191">
    <property type="entry name" value="SelB_WHD4"/>
</dbReference>
<reference evidence="11" key="1">
    <citation type="journal article" date="2019" name="Int. J. Syst. Evol. Microbiol.">
        <title>The Global Catalogue of Microorganisms (GCM) 10K type strain sequencing project: providing services to taxonomists for standard genome sequencing and annotation.</title>
        <authorList>
            <consortium name="The Broad Institute Genomics Platform"/>
            <consortium name="The Broad Institute Genome Sequencing Center for Infectious Disease"/>
            <person name="Wu L."/>
            <person name="Ma J."/>
        </authorList>
    </citation>
    <scope>NUCLEOTIDE SEQUENCE [LARGE SCALE GENOMIC DNA]</scope>
    <source>
        <strain evidence="11">CGMCC 1.16305</strain>
    </source>
</reference>
<dbReference type="Gene3D" id="2.40.30.10">
    <property type="entry name" value="Translation factors"/>
    <property type="match status" value="1"/>
</dbReference>
<evidence type="ECO:0000256" key="8">
    <source>
        <dbReference type="ARBA" id="ARBA00031615"/>
    </source>
</evidence>
<dbReference type="Pfam" id="PF00009">
    <property type="entry name" value="GTP_EFTU"/>
    <property type="match status" value="1"/>
</dbReference>
<evidence type="ECO:0000256" key="1">
    <source>
        <dbReference type="ARBA" id="ARBA00004496"/>
    </source>
</evidence>
<keyword evidence="11" id="KW-1185">Reference proteome</keyword>
<dbReference type="PRINTS" id="PR00315">
    <property type="entry name" value="ELONGATNFCT"/>
</dbReference>
<dbReference type="InterPro" id="IPR005225">
    <property type="entry name" value="Small_GTP-bd"/>
</dbReference>
<keyword evidence="10" id="KW-0251">Elongation factor</keyword>
<evidence type="ECO:0000256" key="3">
    <source>
        <dbReference type="ARBA" id="ARBA00022490"/>
    </source>
</evidence>
<comment type="caution">
    <text evidence="10">The sequence shown here is derived from an EMBL/GenBank/DDBJ whole genome shotgun (WGS) entry which is preliminary data.</text>
</comment>
<proteinExistence type="predicted"/>